<evidence type="ECO:0000259" key="2">
    <source>
        <dbReference type="Pfam" id="PF13387"/>
    </source>
</evidence>
<proteinExistence type="predicted"/>
<sequence>MNGRCRSIIHVSVALRRVGVIVRGILYVLLVLVVLLSGSWGALALWYQVPGGILVRWLVSIIWGLIVLAAIVFAWSRRSGLPLAAYALALMVLLAWWSTIAPSNHRDWADDVSRMLTGNVEGERATLYNVRNFNWRSDQDYDARWETRNYDLDQLSNADVILSSWGVPGISHALLSFGFADGSHVVFSVEIRRRRGQSFSSIGGFFKRYERTIVAADERDVIRVRTNVRGEDDHLYRLQMSKPAMRELFLAYVKEANELAAKPAFYNTATSNCVTIVYGMAKQIDPGLPYDYRLLLTSYLPGYLYQVGALDTGYPLAVLTKQGDITARARASGTSDDFSRAIRTPPEP</sequence>
<evidence type="ECO:0000313" key="3">
    <source>
        <dbReference type="EMBL" id="MFK2871930.1"/>
    </source>
</evidence>
<comment type="caution">
    <text evidence="3">The sequence shown here is derived from an EMBL/GenBank/DDBJ whole genome shotgun (WGS) entry which is preliminary data.</text>
</comment>
<name>A0ABW8IPQ3_9GAMM</name>
<evidence type="ECO:0000256" key="1">
    <source>
        <dbReference type="SAM" id="Phobius"/>
    </source>
</evidence>
<organism evidence="3 4">
    <name type="scientific">Dyella lipolytica</name>
    <dbReference type="NCBI Taxonomy" id="1867835"/>
    <lineage>
        <taxon>Bacteria</taxon>
        <taxon>Pseudomonadati</taxon>
        <taxon>Pseudomonadota</taxon>
        <taxon>Gammaproteobacteria</taxon>
        <taxon>Lysobacterales</taxon>
        <taxon>Rhodanobacteraceae</taxon>
        <taxon>Dyella</taxon>
    </lineage>
</organism>
<protein>
    <submittedName>
        <fullName evidence="3">DUF4105 domain-containing protein</fullName>
    </submittedName>
</protein>
<keyword evidence="1" id="KW-1133">Transmembrane helix</keyword>
<feature type="transmembrane region" description="Helical" evidence="1">
    <location>
        <begin position="53"/>
        <end position="73"/>
    </location>
</feature>
<gene>
    <name evidence="3" type="ORF">ISP13_00185</name>
</gene>
<accession>A0ABW8IPQ3</accession>
<reference evidence="3 4" key="1">
    <citation type="submission" date="2020-10" db="EMBL/GenBank/DDBJ databases">
        <title>Phylogeny of dyella-like bacteria.</title>
        <authorList>
            <person name="Fu J."/>
        </authorList>
    </citation>
    <scope>NUCLEOTIDE SEQUENCE [LARGE SCALE GENOMIC DNA]</scope>
    <source>
        <strain evidence="3 4">DHOB07</strain>
    </source>
</reference>
<dbReference type="EMBL" id="JADIKG010000007">
    <property type="protein sequence ID" value="MFK2871930.1"/>
    <property type="molecule type" value="Genomic_DNA"/>
</dbReference>
<feature type="transmembrane region" description="Helical" evidence="1">
    <location>
        <begin position="80"/>
        <end position="97"/>
    </location>
</feature>
<dbReference type="Proteomes" id="UP001620405">
    <property type="component" value="Unassembled WGS sequence"/>
</dbReference>
<keyword evidence="1" id="KW-0812">Transmembrane</keyword>
<keyword evidence="1" id="KW-0472">Membrane</keyword>
<dbReference type="Pfam" id="PF13387">
    <property type="entry name" value="Lnb_N"/>
    <property type="match status" value="1"/>
</dbReference>
<dbReference type="InterPro" id="IPR025178">
    <property type="entry name" value="Lnb_N"/>
</dbReference>
<feature type="domain" description="Lnb N-terminal periplasmic" evidence="2">
    <location>
        <begin position="142"/>
        <end position="296"/>
    </location>
</feature>
<keyword evidence="4" id="KW-1185">Reference proteome</keyword>
<evidence type="ECO:0000313" key="4">
    <source>
        <dbReference type="Proteomes" id="UP001620405"/>
    </source>
</evidence>
<feature type="transmembrane region" description="Helical" evidence="1">
    <location>
        <begin position="20"/>
        <end position="47"/>
    </location>
</feature>